<evidence type="ECO:0000256" key="3">
    <source>
        <dbReference type="ARBA" id="ARBA00022722"/>
    </source>
</evidence>
<evidence type="ECO:0000256" key="5">
    <source>
        <dbReference type="ARBA" id="ARBA00022801"/>
    </source>
</evidence>
<dbReference type="OMA" id="KGWSLHE"/>
<dbReference type="PANTHER" id="PTHR42104">
    <property type="entry name" value="EXTRACELLULAR GUANYL-SPECIFIC RIBONUCLEASE RNTA (AFU_ORTHOLOGUE AFUA_4G03230)"/>
    <property type="match status" value="1"/>
</dbReference>
<evidence type="ECO:0000256" key="7">
    <source>
        <dbReference type="ARBA" id="ARBA00023239"/>
    </source>
</evidence>
<dbReference type="GeneID" id="30972182"/>
<feature type="signal peptide" evidence="9">
    <location>
        <begin position="1"/>
        <end position="20"/>
    </location>
</feature>
<dbReference type="CDD" id="cd00606">
    <property type="entry name" value="fungal_RNase"/>
    <property type="match status" value="1"/>
</dbReference>
<evidence type="ECO:0000313" key="10">
    <source>
        <dbReference type="EMBL" id="OJK04683.1"/>
    </source>
</evidence>
<dbReference type="OrthoDB" id="5425539at2759"/>
<organism evidence="10 11">
    <name type="scientific">Aspergillus aculeatus (strain ATCC 16872 / CBS 172.66 / WB 5094)</name>
    <dbReference type="NCBI Taxonomy" id="690307"/>
    <lineage>
        <taxon>Eukaryota</taxon>
        <taxon>Fungi</taxon>
        <taxon>Dikarya</taxon>
        <taxon>Ascomycota</taxon>
        <taxon>Pezizomycotina</taxon>
        <taxon>Eurotiomycetes</taxon>
        <taxon>Eurotiomycetidae</taxon>
        <taxon>Eurotiales</taxon>
        <taxon>Aspergillaceae</taxon>
        <taxon>Aspergillus</taxon>
        <taxon>Aspergillus subgen. Circumdati</taxon>
    </lineage>
</organism>
<keyword evidence="4" id="KW-0255">Endonuclease</keyword>
<name>A0A1L9X8B8_ASPA1</name>
<evidence type="ECO:0000256" key="1">
    <source>
        <dbReference type="ARBA" id="ARBA00009006"/>
    </source>
</evidence>
<sequence length="135" mass="14349">MSAIKTILLPLLLTTSLVLAAPAPAPEPKAEESCAYTCGSTCYWASDVSAAQAKGWSLHESGDTIDDYPHVYRDDEGFAFGVSGTYYEYPILSSFKVFTGGSPGTDRVIFNSNDQLAGVITHTGASSYDGFVECS</sequence>
<protein>
    <recommendedName>
        <fullName evidence="2">ribonuclease T1</fullName>
        <ecNumber evidence="2">4.6.1.24</ecNumber>
    </recommendedName>
</protein>
<comment type="similarity">
    <text evidence="1">Belongs to the ribonuclease N1/T1 family.</text>
</comment>
<dbReference type="Gene3D" id="3.10.450.30">
    <property type="entry name" value="Microbial ribonucleases"/>
    <property type="match status" value="1"/>
</dbReference>
<feature type="chain" id="PRO_5012792843" description="ribonuclease T1" evidence="9">
    <location>
        <begin position="21"/>
        <end position="135"/>
    </location>
</feature>
<dbReference type="InterPro" id="IPR000026">
    <property type="entry name" value="N1-like"/>
</dbReference>
<evidence type="ECO:0000256" key="4">
    <source>
        <dbReference type="ARBA" id="ARBA00022759"/>
    </source>
</evidence>
<dbReference type="GO" id="GO:0003723">
    <property type="term" value="F:RNA binding"/>
    <property type="evidence" value="ECO:0007669"/>
    <property type="project" value="InterPro"/>
</dbReference>
<evidence type="ECO:0000256" key="9">
    <source>
        <dbReference type="SAM" id="SignalP"/>
    </source>
</evidence>
<dbReference type="VEuPathDB" id="FungiDB:ASPACDRAFT_1884339"/>
<keyword evidence="9" id="KW-0732">Signal</keyword>
<dbReference type="PANTHER" id="PTHR42104:SF1">
    <property type="entry name" value="EXTRACELLULAR GUANYL-SPECIFIC RIBONUCLEASE RNTA (AFU_ORTHOLOGUE AFUA_4G03230)"/>
    <property type="match status" value="1"/>
</dbReference>
<keyword evidence="5" id="KW-0378">Hydrolase</keyword>
<accession>A0A1L9X8B8</accession>
<evidence type="ECO:0000256" key="6">
    <source>
        <dbReference type="ARBA" id="ARBA00023157"/>
    </source>
</evidence>
<comment type="catalytic activity">
    <reaction evidence="8">
        <text>[RNA] containing guanosine + H2O = an [RNA fragment]-3'-guanosine-3'-phosphate + a 5'-hydroxy-ribonucleotide-3'-[RNA fragment].</text>
        <dbReference type="EC" id="4.6.1.24"/>
    </reaction>
</comment>
<dbReference type="Pfam" id="PF00545">
    <property type="entry name" value="Ribonuclease"/>
    <property type="match status" value="1"/>
</dbReference>
<proteinExistence type="inferred from homology"/>
<keyword evidence="7" id="KW-0456">Lyase</keyword>
<dbReference type="RefSeq" id="XP_020061022.1">
    <property type="nucleotide sequence ID" value="XM_020198368.1"/>
</dbReference>
<keyword evidence="11" id="KW-1185">Reference proteome</keyword>
<reference evidence="11" key="1">
    <citation type="journal article" date="2017" name="Genome Biol.">
        <title>Comparative genomics reveals high biological diversity and specific adaptations in the industrially and medically important fungal genus Aspergillus.</title>
        <authorList>
            <person name="de Vries R.P."/>
            <person name="Riley R."/>
            <person name="Wiebenga A."/>
            <person name="Aguilar-Osorio G."/>
            <person name="Amillis S."/>
            <person name="Uchima C.A."/>
            <person name="Anderluh G."/>
            <person name="Asadollahi M."/>
            <person name="Askin M."/>
            <person name="Barry K."/>
            <person name="Battaglia E."/>
            <person name="Bayram O."/>
            <person name="Benocci T."/>
            <person name="Braus-Stromeyer S.A."/>
            <person name="Caldana C."/>
            <person name="Canovas D."/>
            <person name="Cerqueira G.C."/>
            <person name="Chen F."/>
            <person name="Chen W."/>
            <person name="Choi C."/>
            <person name="Clum A."/>
            <person name="Dos Santos R.A."/>
            <person name="Damasio A.R."/>
            <person name="Diallinas G."/>
            <person name="Emri T."/>
            <person name="Fekete E."/>
            <person name="Flipphi M."/>
            <person name="Freyberg S."/>
            <person name="Gallo A."/>
            <person name="Gournas C."/>
            <person name="Habgood R."/>
            <person name="Hainaut M."/>
            <person name="Harispe M.L."/>
            <person name="Henrissat B."/>
            <person name="Hilden K.S."/>
            <person name="Hope R."/>
            <person name="Hossain A."/>
            <person name="Karabika E."/>
            <person name="Karaffa L."/>
            <person name="Karanyi Z."/>
            <person name="Krasevec N."/>
            <person name="Kuo A."/>
            <person name="Kusch H."/>
            <person name="LaButti K."/>
            <person name="Lagendijk E.L."/>
            <person name="Lapidus A."/>
            <person name="Levasseur A."/>
            <person name="Lindquist E."/>
            <person name="Lipzen A."/>
            <person name="Logrieco A.F."/>
            <person name="MacCabe A."/>
            <person name="Maekelae M.R."/>
            <person name="Malavazi I."/>
            <person name="Melin P."/>
            <person name="Meyer V."/>
            <person name="Mielnichuk N."/>
            <person name="Miskei M."/>
            <person name="Molnar A.P."/>
            <person name="Mule G."/>
            <person name="Ngan C.Y."/>
            <person name="Orejas M."/>
            <person name="Orosz E."/>
            <person name="Ouedraogo J.P."/>
            <person name="Overkamp K.M."/>
            <person name="Park H.-S."/>
            <person name="Perrone G."/>
            <person name="Piumi F."/>
            <person name="Punt P.J."/>
            <person name="Ram A.F."/>
            <person name="Ramon A."/>
            <person name="Rauscher S."/>
            <person name="Record E."/>
            <person name="Riano-Pachon D.M."/>
            <person name="Robert V."/>
            <person name="Roehrig J."/>
            <person name="Ruller R."/>
            <person name="Salamov A."/>
            <person name="Salih N.S."/>
            <person name="Samson R.A."/>
            <person name="Sandor E."/>
            <person name="Sanguinetti M."/>
            <person name="Schuetze T."/>
            <person name="Sepcic K."/>
            <person name="Shelest E."/>
            <person name="Sherlock G."/>
            <person name="Sophianopoulou V."/>
            <person name="Squina F.M."/>
            <person name="Sun H."/>
            <person name="Susca A."/>
            <person name="Todd R.B."/>
            <person name="Tsang A."/>
            <person name="Unkles S.E."/>
            <person name="van de Wiele N."/>
            <person name="van Rossen-Uffink D."/>
            <person name="Oliveira J.V."/>
            <person name="Vesth T.C."/>
            <person name="Visser J."/>
            <person name="Yu J.-H."/>
            <person name="Zhou M."/>
            <person name="Andersen M.R."/>
            <person name="Archer D.B."/>
            <person name="Baker S.E."/>
            <person name="Benoit I."/>
            <person name="Brakhage A.A."/>
            <person name="Braus G.H."/>
            <person name="Fischer R."/>
            <person name="Frisvad J.C."/>
            <person name="Goldman G.H."/>
            <person name="Houbraken J."/>
            <person name="Oakley B."/>
            <person name="Pocsi I."/>
            <person name="Scazzocchio C."/>
            <person name="Seiboth B."/>
            <person name="vanKuyk P.A."/>
            <person name="Wortman J."/>
            <person name="Dyer P.S."/>
            <person name="Grigoriev I.V."/>
        </authorList>
    </citation>
    <scope>NUCLEOTIDE SEQUENCE [LARGE SCALE GENOMIC DNA]</scope>
    <source>
        <strain evidence="11">ATCC 16872 / CBS 172.66 / WB 5094</strain>
    </source>
</reference>
<keyword evidence="3" id="KW-0540">Nuclease</keyword>
<evidence type="ECO:0000313" key="11">
    <source>
        <dbReference type="Proteomes" id="UP000184546"/>
    </source>
</evidence>
<gene>
    <name evidence="10" type="ORF">ASPACDRAFT_1884339</name>
</gene>
<dbReference type="EC" id="4.6.1.24" evidence="2"/>
<dbReference type="SUPFAM" id="SSF53933">
    <property type="entry name" value="Microbial ribonucleases"/>
    <property type="match status" value="1"/>
</dbReference>
<dbReference type="AlphaFoldDB" id="A0A1L9X8B8"/>
<evidence type="ECO:0000256" key="2">
    <source>
        <dbReference type="ARBA" id="ARBA00012549"/>
    </source>
</evidence>
<dbReference type="InterPro" id="IPR016191">
    <property type="entry name" value="Ribonuclease/ribotoxin"/>
</dbReference>
<dbReference type="GO" id="GO:0046589">
    <property type="term" value="F:ribonuclease T1 activity"/>
    <property type="evidence" value="ECO:0007669"/>
    <property type="project" value="UniProtKB-EC"/>
</dbReference>
<dbReference type="GO" id="GO:0016787">
    <property type="term" value="F:hydrolase activity"/>
    <property type="evidence" value="ECO:0007669"/>
    <property type="project" value="UniProtKB-KW"/>
</dbReference>
<dbReference type="EMBL" id="KV878970">
    <property type="protein sequence ID" value="OJK04683.1"/>
    <property type="molecule type" value="Genomic_DNA"/>
</dbReference>
<keyword evidence="6" id="KW-1015">Disulfide bond</keyword>
<evidence type="ECO:0000256" key="8">
    <source>
        <dbReference type="ARBA" id="ARBA00034015"/>
    </source>
</evidence>
<dbReference type="Proteomes" id="UP000184546">
    <property type="component" value="Unassembled WGS sequence"/>
</dbReference>